<keyword evidence="3" id="KW-1185">Reference proteome</keyword>
<name>A0A074J7X0_9RHOB</name>
<evidence type="ECO:0000313" key="2">
    <source>
        <dbReference type="EMBL" id="KEO51688.1"/>
    </source>
</evidence>
<accession>A0A074J7X0</accession>
<keyword evidence="1" id="KW-0472">Membrane</keyword>
<evidence type="ECO:0000256" key="1">
    <source>
        <dbReference type="SAM" id="Phobius"/>
    </source>
</evidence>
<evidence type="ECO:0000313" key="3">
    <source>
        <dbReference type="Proteomes" id="UP000027432"/>
    </source>
</evidence>
<comment type="caution">
    <text evidence="2">The sequence shown here is derived from an EMBL/GenBank/DDBJ whole genome shotgun (WGS) entry which is preliminary data.</text>
</comment>
<gene>
    <name evidence="2" type="ORF">TP2_09425</name>
</gene>
<reference evidence="2 3" key="1">
    <citation type="submission" date="2013-07" db="EMBL/GenBank/DDBJ databases">
        <title>Thioclava pacifica DSM 10166 Genome Sequencing.</title>
        <authorList>
            <person name="Lai Q."/>
            <person name="Shao Z."/>
        </authorList>
    </citation>
    <scope>NUCLEOTIDE SEQUENCE [LARGE SCALE GENOMIC DNA]</scope>
    <source>
        <strain evidence="2 3">DSM 10166</strain>
    </source>
</reference>
<dbReference type="eggNOG" id="ENOG50313M1">
    <property type="taxonomic scope" value="Bacteria"/>
</dbReference>
<dbReference type="RefSeq" id="WP_157617122.1">
    <property type="nucleotide sequence ID" value="NZ_AUND01000034.1"/>
</dbReference>
<dbReference type="EMBL" id="AUND01000034">
    <property type="protein sequence ID" value="KEO51688.1"/>
    <property type="molecule type" value="Genomic_DNA"/>
</dbReference>
<proteinExistence type="predicted"/>
<organism evidence="2 3">
    <name type="scientific">Thioclava pacifica DSM 10166</name>
    <dbReference type="NCBI Taxonomy" id="1353537"/>
    <lineage>
        <taxon>Bacteria</taxon>
        <taxon>Pseudomonadati</taxon>
        <taxon>Pseudomonadota</taxon>
        <taxon>Alphaproteobacteria</taxon>
        <taxon>Rhodobacterales</taxon>
        <taxon>Paracoccaceae</taxon>
        <taxon>Thioclava</taxon>
    </lineage>
</organism>
<dbReference type="STRING" id="1353537.TP2_09425"/>
<dbReference type="AlphaFoldDB" id="A0A074J7X0"/>
<dbReference type="Proteomes" id="UP000027432">
    <property type="component" value="Unassembled WGS sequence"/>
</dbReference>
<keyword evidence="1" id="KW-0812">Transmembrane</keyword>
<feature type="transmembrane region" description="Helical" evidence="1">
    <location>
        <begin position="23"/>
        <end position="44"/>
    </location>
</feature>
<protein>
    <submittedName>
        <fullName evidence="2">Uncharacterized protein</fullName>
    </submittedName>
</protein>
<keyword evidence="1" id="KW-1133">Transmembrane helix</keyword>
<sequence>MTQLIAKSYHDMRPLVDMLGDRLLFIAAVIVALLGAAVIGMQLIDMFMIDPAGFNRI</sequence>